<dbReference type="AlphaFoldDB" id="A0A0F9NL72"/>
<accession>A0A0F9NL72</accession>
<feature type="non-terminal residue" evidence="3">
    <location>
        <position position="192"/>
    </location>
</feature>
<dbReference type="EMBL" id="LAZR01006804">
    <property type="protein sequence ID" value="KKM89525.1"/>
    <property type="molecule type" value="Genomic_DNA"/>
</dbReference>
<organism evidence="3">
    <name type="scientific">marine sediment metagenome</name>
    <dbReference type="NCBI Taxonomy" id="412755"/>
    <lineage>
        <taxon>unclassified sequences</taxon>
        <taxon>metagenomes</taxon>
        <taxon>ecological metagenomes</taxon>
    </lineage>
</organism>
<protein>
    <recommendedName>
        <fullName evidence="2">Glycosyltransferase subfamily 4-like N-terminal domain-containing protein</fullName>
    </recommendedName>
</protein>
<gene>
    <name evidence="3" type="ORF">LCGC14_1247770</name>
</gene>
<dbReference type="PANTHER" id="PTHR46401:SF2">
    <property type="entry name" value="GLYCOSYLTRANSFERASE WBBK-RELATED"/>
    <property type="match status" value="1"/>
</dbReference>
<evidence type="ECO:0000259" key="2">
    <source>
        <dbReference type="Pfam" id="PF13439"/>
    </source>
</evidence>
<dbReference type="Gene3D" id="3.40.50.2000">
    <property type="entry name" value="Glycogen Phosphorylase B"/>
    <property type="match status" value="1"/>
</dbReference>
<evidence type="ECO:0000256" key="1">
    <source>
        <dbReference type="ARBA" id="ARBA00022679"/>
    </source>
</evidence>
<proteinExistence type="predicted"/>
<sequence length="192" mass="22111">MNIGIDVSPAINQNAGIARYTYQLVSSLLELDKSNNYLLYAFSSKPEQDVFKSERAQFRPHKWQPQLLKTYFLLLRLLNLSADSFTKEADIVHSTDFVLPVSKNKPSIITIHDLAFRRFPSFYTFKNKTYMNSMAKFSAKRADKIITYSDSTKKDVIEFLNIDEKKISVIPLGVEEKFKPASEKEVKKIKAD</sequence>
<dbReference type="GO" id="GO:0016757">
    <property type="term" value="F:glycosyltransferase activity"/>
    <property type="evidence" value="ECO:0007669"/>
    <property type="project" value="TreeGrafter"/>
</dbReference>
<comment type="caution">
    <text evidence="3">The sequence shown here is derived from an EMBL/GenBank/DDBJ whole genome shotgun (WGS) entry which is preliminary data.</text>
</comment>
<dbReference type="InterPro" id="IPR028098">
    <property type="entry name" value="Glyco_trans_4-like_N"/>
</dbReference>
<dbReference type="PANTHER" id="PTHR46401">
    <property type="entry name" value="GLYCOSYLTRANSFERASE WBBK-RELATED"/>
    <property type="match status" value="1"/>
</dbReference>
<keyword evidence="1" id="KW-0808">Transferase</keyword>
<name>A0A0F9NL72_9ZZZZ</name>
<reference evidence="3" key="1">
    <citation type="journal article" date="2015" name="Nature">
        <title>Complex archaea that bridge the gap between prokaryotes and eukaryotes.</title>
        <authorList>
            <person name="Spang A."/>
            <person name="Saw J.H."/>
            <person name="Jorgensen S.L."/>
            <person name="Zaremba-Niedzwiedzka K."/>
            <person name="Martijn J."/>
            <person name="Lind A.E."/>
            <person name="van Eijk R."/>
            <person name="Schleper C."/>
            <person name="Guy L."/>
            <person name="Ettema T.J."/>
        </authorList>
    </citation>
    <scope>NUCLEOTIDE SEQUENCE</scope>
</reference>
<evidence type="ECO:0000313" key="3">
    <source>
        <dbReference type="EMBL" id="KKM89525.1"/>
    </source>
</evidence>
<feature type="domain" description="Glycosyltransferase subfamily 4-like N-terminal" evidence="2">
    <location>
        <begin position="16"/>
        <end position="175"/>
    </location>
</feature>
<dbReference type="GO" id="GO:0009103">
    <property type="term" value="P:lipopolysaccharide biosynthetic process"/>
    <property type="evidence" value="ECO:0007669"/>
    <property type="project" value="TreeGrafter"/>
</dbReference>
<dbReference type="SUPFAM" id="SSF53756">
    <property type="entry name" value="UDP-Glycosyltransferase/glycogen phosphorylase"/>
    <property type="match status" value="1"/>
</dbReference>
<dbReference type="Pfam" id="PF13439">
    <property type="entry name" value="Glyco_transf_4"/>
    <property type="match status" value="1"/>
</dbReference>